<gene>
    <name evidence="15" type="ORF">TeGR_g288</name>
</gene>
<evidence type="ECO:0000256" key="1">
    <source>
        <dbReference type="ARBA" id="ARBA00012838"/>
    </source>
</evidence>
<organism evidence="15 16">
    <name type="scientific">Tetraparma gracilis</name>
    <dbReference type="NCBI Taxonomy" id="2962635"/>
    <lineage>
        <taxon>Eukaryota</taxon>
        <taxon>Sar</taxon>
        <taxon>Stramenopiles</taxon>
        <taxon>Ochrophyta</taxon>
        <taxon>Bolidophyceae</taxon>
        <taxon>Parmales</taxon>
        <taxon>Triparmaceae</taxon>
        <taxon>Tetraparma</taxon>
    </lineage>
</organism>
<dbReference type="PROSITE" id="PS50886">
    <property type="entry name" value="TRBD"/>
    <property type="match status" value="1"/>
</dbReference>
<evidence type="ECO:0000256" key="3">
    <source>
        <dbReference type="ARBA" id="ARBA00022555"/>
    </source>
</evidence>
<dbReference type="CDD" id="cd02799">
    <property type="entry name" value="tRNA_bind_EMAP-II_like"/>
    <property type="match status" value="1"/>
</dbReference>
<accession>A0ABQ6MEB1</accession>
<comment type="caution">
    <text evidence="15">The sequence shown here is derived from an EMBL/GenBank/DDBJ whole genome shotgun (WGS) entry which is preliminary data.</text>
</comment>
<feature type="domain" description="TRNA-binding" evidence="14">
    <location>
        <begin position="536"/>
        <end position="637"/>
    </location>
</feature>
<evidence type="ECO:0000256" key="12">
    <source>
        <dbReference type="PROSITE-ProRule" id="PRU00209"/>
    </source>
</evidence>
<dbReference type="Gene3D" id="3.40.50.620">
    <property type="entry name" value="HUPs"/>
    <property type="match status" value="1"/>
</dbReference>
<evidence type="ECO:0000259" key="14">
    <source>
        <dbReference type="PROSITE" id="PS50886"/>
    </source>
</evidence>
<dbReference type="InterPro" id="IPR014729">
    <property type="entry name" value="Rossmann-like_a/b/a_fold"/>
</dbReference>
<dbReference type="Pfam" id="PF01588">
    <property type="entry name" value="tRNA_bind"/>
    <property type="match status" value="1"/>
</dbReference>
<comment type="similarity">
    <text evidence="13">Belongs to the class-I aminoacyl-tRNA synthetase family.</text>
</comment>
<keyword evidence="9 13" id="KW-0030">Aminoacyl-tRNA synthetase</keyword>
<feature type="non-terminal residue" evidence="15">
    <location>
        <position position="1"/>
    </location>
</feature>
<dbReference type="Gene3D" id="2.170.220.10">
    <property type="match status" value="1"/>
</dbReference>
<dbReference type="Proteomes" id="UP001165060">
    <property type="component" value="Unassembled WGS sequence"/>
</dbReference>
<proteinExistence type="inferred from homology"/>
<dbReference type="SUPFAM" id="SSF47323">
    <property type="entry name" value="Anticodon-binding domain of a subclass of class I aminoacyl-tRNA synthetases"/>
    <property type="match status" value="1"/>
</dbReference>
<dbReference type="InterPro" id="IPR012340">
    <property type="entry name" value="NA-bd_OB-fold"/>
</dbReference>
<comment type="catalytic activity">
    <reaction evidence="11">
        <text>tRNA(Met) + L-methionine + ATP = L-methionyl-tRNA(Met) + AMP + diphosphate</text>
        <dbReference type="Rhea" id="RHEA:13481"/>
        <dbReference type="Rhea" id="RHEA-COMP:9667"/>
        <dbReference type="Rhea" id="RHEA-COMP:9698"/>
        <dbReference type="ChEBI" id="CHEBI:30616"/>
        <dbReference type="ChEBI" id="CHEBI:33019"/>
        <dbReference type="ChEBI" id="CHEBI:57844"/>
        <dbReference type="ChEBI" id="CHEBI:78442"/>
        <dbReference type="ChEBI" id="CHEBI:78530"/>
        <dbReference type="ChEBI" id="CHEBI:456215"/>
        <dbReference type="EC" id="6.1.1.10"/>
    </reaction>
</comment>
<dbReference type="Gene3D" id="1.10.730.10">
    <property type="entry name" value="Isoleucyl-tRNA Synthetase, Domain 1"/>
    <property type="match status" value="1"/>
</dbReference>
<dbReference type="Pfam" id="PF09334">
    <property type="entry name" value="tRNA-synt_1g"/>
    <property type="match status" value="2"/>
</dbReference>
<evidence type="ECO:0000256" key="8">
    <source>
        <dbReference type="ARBA" id="ARBA00022917"/>
    </source>
</evidence>
<evidence type="ECO:0000256" key="2">
    <source>
        <dbReference type="ARBA" id="ARBA00022490"/>
    </source>
</evidence>
<keyword evidence="6 13" id="KW-0067">ATP-binding</keyword>
<evidence type="ECO:0000256" key="5">
    <source>
        <dbReference type="ARBA" id="ARBA00022741"/>
    </source>
</evidence>
<dbReference type="InterPro" id="IPR015413">
    <property type="entry name" value="Methionyl/Leucyl_tRNA_Synth"/>
</dbReference>
<dbReference type="CDD" id="cd00814">
    <property type="entry name" value="MetRS_core"/>
    <property type="match status" value="1"/>
</dbReference>
<evidence type="ECO:0000256" key="13">
    <source>
        <dbReference type="RuleBase" id="RU363039"/>
    </source>
</evidence>
<evidence type="ECO:0000256" key="9">
    <source>
        <dbReference type="ARBA" id="ARBA00023146"/>
    </source>
</evidence>
<dbReference type="SUPFAM" id="SSF50249">
    <property type="entry name" value="Nucleic acid-binding proteins"/>
    <property type="match status" value="1"/>
</dbReference>
<keyword evidence="16" id="KW-1185">Reference proteome</keyword>
<keyword evidence="3 12" id="KW-0820">tRNA-binding</keyword>
<dbReference type="InterPro" id="IPR009080">
    <property type="entry name" value="tRNAsynth_Ia_anticodon-bd"/>
</dbReference>
<dbReference type="EMBL" id="BRYB01001383">
    <property type="protein sequence ID" value="GMI24511.1"/>
    <property type="molecule type" value="Genomic_DNA"/>
</dbReference>
<dbReference type="PANTHER" id="PTHR43326:SF2">
    <property type="entry name" value="METHIONINE--TRNA LIGASE"/>
    <property type="match status" value="1"/>
</dbReference>
<dbReference type="PRINTS" id="PR01041">
    <property type="entry name" value="TRNASYNTHMET"/>
</dbReference>
<sequence>HPPSPPPPSPVSAFSSPAAPAAAPAFERWSLADPASISYGPGSSNVAPACAPPGGGSGGGSAATKPYYLTTAINYANGPAHMGHAYEGITADVIARYHRTTKPGAYFLTGSDEHGQKIAGVAEAQGVRPIEVTDRFVKGFQVLNQRQKVAQDDYMRTTSDRHKATCQELWRRCDKQGDIYLDNYEGWYNVREETFVTENDAKLTDYKDAVTGKPLNKVHESSYFFKMSKFQDRLKQHIRDNEAFIQPAHQRNYILKRLEEPLRDLSISRTTFDWGIKVPEGFEPGHVMYVWFDALTNYMSGVNALGTWDADPELPRCWPADCHLIGKDILWFHTVIWPTMLMSAGMPLPAAVFAHGFVNDSEGQKMSKSIGNVIDPHEMLDKYPVDSFRWYLCKEAPFGGELNFRYAPWKMKGDEMDGARKTAVRSTLETIYIATHFLIPFLPDGAAEIFRRLGTPPKCLSDLAQSNLASGQKIEIGSTLFTKIVSDEERTAEEAKAAKAKELAASQAKKKAAKAENAKKAAAGSAASGGDADQPEFTKMDIRVGKITKVSNHPEADKLYVEEVDVGGNETRVIVSGLREHYTLEEMQGRLVCVVCNLKKSKLVGVDSCGMVLACKGESKTELVDPPEGSEVGARVFIDGLSGEPFSDTQVKKKKTWQAVSADLKTDATGQATWKGGVIKTEKGVVKAATLGDVAIS</sequence>
<keyword evidence="4 13" id="KW-0436">Ligase</keyword>
<keyword evidence="2" id="KW-0963">Cytoplasm</keyword>
<dbReference type="PANTHER" id="PTHR43326">
    <property type="entry name" value="METHIONYL-TRNA SYNTHETASE"/>
    <property type="match status" value="1"/>
</dbReference>
<evidence type="ECO:0000256" key="10">
    <source>
        <dbReference type="ARBA" id="ARBA00030904"/>
    </source>
</evidence>
<evidence type="ECO:0000313" key="16">
    <source>
        <dbReference type="Proteomes" id="UP001165060"/>
    </source>
</evidence>
<evidence type="ECO:0000313" key="15">
    <source>
        <dbReference type="EMBL" id="GMI24511.1"/>
    </source>
</evidence>
<dbReference type="Gene3D" id="2.40.50.140">
    <property type="entry name" value="Nucleic acid-binding proteins"/>
    <property type="match status" value="1"/>
</dbReference>
<name>A0ABQ6MEB1_9STRA</name>
<reference evidence="15 16" key="1">
    <citation type="journal article" date="2023" name="Commun. Biol.">
        <title>Genome analysis of Parmales, the sister group of diatoms, reveals the evolutionary specialization of diatoms from phago-mixotrophs to photoautotrophs.</title>
        <authorList>
            <person name="Ban H."/>
            <person name="Sato S."/>
            <person name="Yoshikawa S."/>
            <person name="Yamada K."/>
            <person name="Nakamura Y."/>
            <person name="Ichinomiya M."/>
            <person name="Sato N."/>
            <person name="Blanc-Mathieu R."/>
            <person name="Endo H."/>
            <person name="Kuwata A."/>
            <person name="Ogata H."/>
        </authorList>
    </citation>
    <scope>NUCLEOTIDE SEQUENCE [LARGE SCALE GENOMIC DNA]</scope>
</reference>
<evidence type="ECO:0000256" key="4">
    <source>
        <dbReference type="ARBA" id="ARBA00022598"/>
    </source>
</evidence>
<dbReference type="EC" id="6.1.1.10" evidence="1"/>
<evidence type="ECO:0000256" key="6">
    <source>
        <dbReference type="ARBA" id="ARBA00022840"/>
    </source>
</evidence>
<dbReference type="InterPro" id="IPR033911">
    <property type="entry name" value="MetRS_core"/>
</dbReference>
<keyword evidence="7 12" id="KW-0694">RNA-binding</keyword>
<keyword evidence="8 13" id="KW-0648">Protein biosynthesis</keyword>
<dbReference type="InterPro" id="IPR002547">
    <property type="entry name" value="tRNA-bd_dom"/>
</dbReference>
<protein>
    <recommendedName>
        <fullName evidence="1">methionine--tRNA ligase</fullName>
        <ecNumber evidence="1">6.1.1.10</ecNumber>
    </recommendedName>
    <alternativeName>
        <fullName evidence="10">Methionyl-tRNA synthetase</fullName>
    </alternativeName>
</protein>
<evidence type="ECO:0000256" key="7">
    <source>
        <dbReference type="ARBA" id="ARBA00022884"/>
    </source>
</evidence>
<dbReference type="SUPFAM" id="SSF52374">
    <property type="entry name" value="Nucleotidylyl transferase"/>
    <property type="match status" value="1"/>
</dbReference>
<keyword evidence="5 13" id="KW-0547">Nucleotide-binding</keyword>
<evidence type="ECO:0000256" key="11">
    <source>
        <dbReference type="ARBA" id="ARBA00047364"/>
    </source>
</evidence>
<dbReference type="InterPro" id="IPR023457">
    <property type="entry name" value="Met-tRNA_synth_2"/>
</dbReference>